<dbReference type="RefSeq" id="YP_009072563.1">
    <property type="nucleotide sequence ID" value="NC_025227.1"/>
</dbReference>
<reference evidence="4" key="1">
    <citation type="journal article" date="2014" name="J. Appl. Phycol.">
        <title>Mitochondrial phylogenomics reveals a close relationship between Petalonia fascia (Scytosiphonaceae, Phaeophyceae) and Ectocarpus siliculosus.</title>
        <authorList>
            <person name="Liu F."/>
            <person name="Pang S."/>
        </authorList>
    </citation>
    <scope>NUCLEOTIDE SEQUENCE</scope>
</reference>
<evidence type="ECO:0000256" key="3">
    <source>
        <dbReference type="ARBA" id="ARBA00023274"/>
    </source>
</evidence>
<dbReference type="InterPro" id="IPR001209">
    <property type="entry name" value="Ribosomal_uS14"/>
</dbReference>
<name>A0A089PB03_PETFA</name>
<geneLocation type="mitochondrion" evidence="4"/>
<dbReference type="AlphaFoldDB" id="A0A089PB03"/>
<dbReference type="GO" id="GO:0015935">
    <property type="term" value="C:small ribosomal subunit"/>
    <property type="evidence" value="ECO:0007669"/>
    <property type="project" value="TreeGrafter"/>
</dbReference>
<proteinExistence type="inferred from homology"/>
<gene>
    <name evidence="4" type="primary">rps14</name>
    <name evidence="4" type="ORF">PefaMp36</name>
</gene>
<keyword evidence="4" id="KW-0496">Mitochondrion</keyword>
<dbReference type="SUPFAM" id="SSF57716">
    <property type="entry name" value="Glucocorticoid receptor-like (DNA-binding domain)"/>
    <property type="match status" value="1"/>
</dbReference>
<accession>A0A089PB03</accession>
<comment type="similarity">
    <text evidence="1">Belongs to the universal ribosomal protein uS14 family.</text>
</comment>
<keyword evidence="2 4" id="KW-0689">Ribosomal protein</keyword>
<organism evidence="4">
    <name type="scientific">Petalonia fascia</name>
    <name type="common">False kelp</name>
    <name type="synonym">Fucus fascia</name>
    <dbReference type="NCBI Taxonomy" id="2893"/>
    <lineage>
        <taxon>Eukaryota</taxon>
        <taxon>Sar</taxon>
        <taxon>Stramenopiles</taxon>
        <taxon>Ochrophyta</taxon>
        <taxon>PX clade</taxon>
        <taxon>Phaeophyceae</taxon>
        <taxon>Ectocarpales</taxon>
        <taxon>Scytosiphonaceae</taxon>
        <taxon>Petalonia</taxon>
    </lineage>
</organism>
<sequence>MKSLDYKRRQYFSLYESKRKVLQSVATNQNLDVSLRWWAQLEKSKLPRQSSLSRVHNHCVETNRSRSVIGFYKMSRLQLRRLASKGALSGIRKACW</sequence>
<dbReference type="EMBL" id="KJ957769">
    <property type="protein sequence ID" value="AIQ78502.1"/>
    <property type="molecule type" value="Genomic_DNA"/>
</dbReference>
<dbReference type="GO" id="GO:0006412">
    <property type="term" value="P:translation"/>
    <property type="evidence" value="ECO:0007669"/>
    <property type="project" value="InterPro"/>
</dbReference>
<dbReference type="Gene3D" id="1.10.287.1480">
    <property type="match status" value="1"/>
</dbReference>
<dbReference type="GeneID" id="20522750"/>
<keyword evidence="3" id="KW-0687">Ribonucleoprotein</keyword>
<evidence type="ECO:0000256" key="1">
    <source>
        <dbReference type="ARBA" id="ARBA00009083"/>
    </source>
</evidence>
<dbReference type="Pfam" id="PF00253">
    <property type="entry name" value="Ribosomal_S14"/>
    <property type="match status" value="1"/>
</dbReference>
<dbReference type="PANTHER" id="PTHR19836:SF19">
    <property type="entry name" value="SMALL RIBOSOMAL SUBUNIT PROTEIN US14M"/>
    <property type="match status" value="1"/>
</dbReference>
<dbReference type="GO" id="GO:0003735">
    <property type="term" value="F:structural constituent of ribosome"/>
    <property type="evidence" value="ECO:0007669"/>
    <property type="project" value="InterPro"/>
</dbReference>
<evidence type="ECO:0000313" key="4">
    <source>
        <dbReference type="EMBL" id="AIQ78502.1"/>
    </source>
</evidence>
<dbReference type="PANTHER" id="PTHR19836">
    <property type="entry name" value="30S RIBOSOMAL PROTEIN S14"/>
    <property type="match status" value="1"/>
</dbReference>
<evidence type="ECO:0000256" key="2">
    <source>
        <dbReference type="ARBA" id="ARBA00022980"/>
    </source>
</evidence>
<protein>
    <submittedName>
        <fullName evidence="4">Ribosomal protein S14</fullName>
    </submittedName>
</protein>
<dbReference type="GO" id="GO:0005737">
    <property type="term" value="C:cytoplasm"/>
    <property type="evidence" value="ECO:0007669"/>
    <property type="project" value="UniProtKB-ARBA"/>
</dbReference>